<protein>
    <recommendedName>
        <fullName evidence="3">Pyridinium-3,5-bisthiocarboxylic acid mononucleotide nickel insertion protein</fullName>
    </recommendedName>
</protein>
<dbReference type="Gene3D" id="3.10.20.300">
    <property type="entry name" value="mk0293 like domain"/>
    <property type="match status" value="1"/>
</dbReference>
<dbReference type="Gene3D" id="3.30.70.1380">
    <property type="entry name" value="Transcriptional regulatory protein pf0864 domain like"/>
    <property type="match status" value="1"/>
</dbReference>
<dbReference type="PANTHER" id="PTHR36566">
    <property type="entry name" value="NICKEL INSERTION PROTEIN-RELATED"/>
    <property type="match status" value="1"/>
</dbReference>
<dbReference type="Pfam" id="PF01969">
    <property type="entry name" value="Ni_insertion"/>
    <property type="match status" value="1"/>
</dbReference>
<name>A0A644SWR7_9ZZZZ</name>
<dbReference type="PANTHER" id="PTHR36566:SF1">
    <property type="entry name" value="PYRIDINIUM-3,5-BISTHIOCARBOXYLIC ACID MONONUCLEOTIDE NICKEL INSERTION PROTEIN"/>
    <property type="match status" value="1"/>
</dbReference>
<dbReference type="AlphaFoldDB" id="A0A644SWR7"/>
<sequence>MVLIIDPQNSGIAGNMLGGALIDLGCNPKEMKSVMEYMAIDFGGVNVRIKKVNKAGIESTFLEVETINNKSHNNHSISYKELLSKLNEIEEIELKKNNSVFGNNLINDVFDISRKVFKRIAISESKIHGKTLEDVKFHEVGAADAVADVFGAVFGFCKLGFNEKNEKVIGLPIAVGGGSIESVHGRIPVPAPVTLDILSKNNISSFGGPVNTEIATPTGVALYVELCDEFRDFQPTIKVNKVSYGAGKKDFDFPNVLRLIKAKSSIKSQSIDVIETNIDHLSGESIGYLFEKLMDEGARDVVIIPVIMKKNRPGNIIKVISKKEDTDNLVSVLFKETGTLGIRVSQDLHRGVANVRFISLEIDFDGQIEPINFKIGATGDEIISYRPEFEDIKKIAIKHNISLNKAFEIANFKINEYLSNL</sequence>
<keyword evidence="1" id="KW-0533">Nickel</keyword>
<gene>
    <name evidence="2" type="ORF">SDC9_03663</name>
</gene>
<proteinExistence type="inferred from homology"/>
<evidence type="ECO:0008006" key="3">
    <source>
        <dbReference type="Google" id="ProtNLM"/>
    </source>
</evidence>
<evidence type="ECO:0000256" key="1">
    <source>
        <dbReference type="ARBA" id="ARBA00022596"/>
    </source>
</evidence>
<dbReference type="EMBL" id="VSSQ01000006">
    <property type="protein sequence ID" value="MPL58132.1"/>
    <property type="molecule type" value="Genomic_DNA"/>
</dbReference>
<organism evidence="2">
    <name type="scientific">bioreactor metagenome</name>
    <dbReference type="NCBI Taxonomy" id="1076179"/>
    <lineage>
        <taxon>unclassified sequences</taxon>
        <taxon>metagenomes</taxon>
        <taxon>ecological metagenomes</taxon>
    </lineage>
</organism>
<evidence type="ECO:0000313" key="2">
    <source>
        <dbReference type="EMBL" id="MPL58132.1"/>
    </source>
</evidence>
<dbReference type="InterPro" id="IPR002822">
    <property type="entry name" value="Ni_insertion"/>
</dbReference>
<accession>A0A644SWR7</accession>
<dbReference type="HAMAP" id="MF_01074">
    <property type="entry name" value="LarC"/>
    <property type="match status" value="1"/>
</dbReference>
<comment type="caution">
    <text evidence="2">The sequence shown here is derived from an EMBL/GenBank/DDBJ whole genome shotgun (WGS) entry which is preliminary data.</text>
</comment>
<reference evidence="2" key="1">
    <citation type="submission" date="2019-08" db="EMBL/GenBank/DDBJ databases">
        <authorList>
            <person name="Kucharzyk K."/>
            <person name="Murdoch R.W."/>
            <person name="Higgins S."/>
            <person name="Loffler F."/>
        </authorList>
    </citation>
    <scope>NUCLEOTIDE SEQUENCE</scope>
</reference>
<dbReference type="NCBIfam" id="TIGR00299">
    <property type="entry name" value="nickel pincer cofactor biosynthesis protein LarC"/>
    <property type="match status" value="1"/>
</dbReference>